<sequence length="253" mass="27009">MSPLSFVVFLCPLLLCSVTTHARSSVPRAFSSFLKPQTFSFLDSNSPRLSRRFLSAQKPPPRLFASSNKMTVKVLVPIAQGSEEIEAVCIIDVLRRAGAEVTVASVEATADPVEMSRGVFIKPDVQIAAVEGESFDCIAVPGGMPGAGRCRDSAVLTSMLKKQKEQGKWIAAICASPAVVLHSHGLLQGEKAVAYPCFMDKFPADMRGEGRVCVSNKTVTSVGPSSAIEFSVKLIEVLFDAAKAKKVAGDMLC</sequence>
<evidence type="ECO:0000313" key="4">
    <source>
        <dbReference type="EMBL" id="PFH37111.1"/>
    </source>
</evidence>
<accession>A0A2A9MLB9</accession>
<dbReference type="AlphaFoldDB" id="A0A2A9MLB9"/>
<evidence type="ECO:0000256" key="1">
    <source>
        <dbReference type="ARBA" id="ARBA00022737"/>
    </source>
</evidence>
<dbReference type="Proteomes" id="UP000224006">
    <property type="component" value="Chromosome II"/>
</dbReference>
<keyword evidence="2" id="KW-0732">Signal</keyword>
<dbReference type="KEGG" id="bbes:BESB_035690"/>
<evidence type="ECO:0000259" key="3">
    <source>
        <dbReference type="Pfam" id="PF01965"/>
    </source>
</evidence>
<dbReference type="PANTHER" id="PTHR48094:SF12">
    <property type="entry name" value="PARKINSON DISEASE PROTEIN 7 HOMOLOG"/>
    <property type="match status" value="1"/>
</dbReference>
<dbReference type="InterPro" id="IPR006287">
    <property type="entry name" value="DJ-1"/>
</dbReference>
<dbReference type="InterPro" id="IPR050325">
    <property type="entry name" value="Prot/Nucl_acid_deglycase"/>
</dbReference>
<dbReference type="FunFam" id="3.40.50.880:FF:000015">
    <property type="entry name" value="Protein DJ-1 homolog C"/>
    <property type="match status" value="1"/>
</dbReference>
<feature type="signal peptide" evidence="2">
    <location>
        <begin position="1"/>
        <end position="22"/>
    </location>
</feature>
<dbReference type="VEuPathDB" id="ToxoDB:BESB_035690"/>
<reference evidence="4 5" key="1">
    <citation type="submission" date="2017-09" db="EMBL/GenBank/DDBJ databases">
        <title>Genome sequencing of Besnoitia besnoiti strain Bb-Ger1.</title>
        <authorList>
            <person name="Schares G."/>
            <person name="Venepally P."/>
            <person name="Lorenzi H.A."/>
        </authorList>
    </citation>
    <scope>NUCLEOTIDE SEQUENCE [LARGE SCALE GENOMIC DNA]</scope>
    <source>
        <strain evidence="4 5">Bb-Ger1</strain>
    </source>
</reference>
<dbReference type="PANTHER" id="PTHR48094">
    <property type="entry name" value="PROTEIN/NUCLEIC ACID DEGLYCASE DJ-1-RELATED"/>
    <property type="match status" value="1"/>
</dbReference>
<organism evidence="4 5">
    <name type="scientific">Besnoitia besnoiti</name>
    <name type="common">Apicomplexan protozoan</name>
    <dbReference type="NCBI Taxonomy" id="94643"/>
    <lineage>
        <taxon>Eukaryota</taxon>
        <taxon>Sar</taxon>
        <taxon>Alveolata</taxon>
        <taxon>Apicomplexa</taxon>
        <taxon>Conoidasida</taxon>
        <taxon>Coccidia</taxon>
        <taxon>Eucoccidiorida</taxon>
        <taxon>Eimeriorina</taxon>
        <taxon>Sarcocystidae</taxon>
        <taxon>Besnoitia</taxon>
    </lineage>
</organism>
<dbReference type="SUPFAM" id="SSF52317">
    <property type="entry name" value="Class I glutamine amidotransferase-like"/>
    <property type="match status" value="1"/>
</dbReference>
<dbReference type="NCBIfam" id="TIGR01383">
    <property type="entry name" value="not_thiJ"/>
    <property type="match status" value="1"/>
</dbReference>
<dbReference type="CDD" id="cd03135">
    <property type="entry name" value="GATase1_DJ-1"/>
    <property type="match status" value="1"/>
</dbReference>
<dbReference type="RefSeq" id="XP_029221120.1">
    <property type="nucleotide sequence ID" value="XM_029362155.1"/>
</dbReference>
<dbReference type="Gene3D" id="3.40.50.880">
    <property type="match status" value="1"/>
</dbReference>
<dbReference type="Pfam" id="PF01965">
    <property type="entry name" value="DJ-1_PfpI"/>
    <property type="match status" value="1"/>
</dbReference>
<dbReference type="STRING" id="94643.A0A2A9MLB9"/>
<dbReference type="GO" id="GO:1903189">
    <property type="term" value="P:glyoxal metabolic process"/>
    <property type="evidence" value="ECO:0007669"/>
    <property type="project" value="TreeGrafter"/>
</dbReference>
<feature type="domain" description="DJ-1/PfpI" evidence="3">
    <location>
        <begin position="73"/>
        <end position="236"/>
    </location>
</feature>
<keyword evidence="5" id="KW-1185">Reference proteome</keyword>
<dbReference type="InterPro" id="IPR029062">
    <property type="entry name" value="Class_I_gatase-like"/>
</dbReference>
<gene>
    <name evidence="4" type="ORF">BESB_035690</name>
</gene>
<comment type="caution">
    <text evidence="4">The sequence shown here is derived from an EMBL/GenBank/DDBJ whole genome shotgun (WGS) entry which is preliminary data.</text>
</comment>
<dbReference type="OrthoDB" id="543156at2759"/>
<name>A0A2A9MLB9_BESBE</name>
<dbReference type="InterPro" id="IPR002818">
    <property type="entry name" value="DJ-1/PfpI"/>
</dbReference>
<dbReference type="EMBL" id="NWUJ01000002">
    <property type="protein sequence ID" value="PFH37111.1"/>
    <property type="molecule type" value="Genomic_DNA"/>
</dbReference>
<feature type="chain" id="PRO_5012608779" evidence="2">
    <location>
        <begin position="23"/>
        <end position="253"/>
    </location>
</feature>
<evidence type="ECO:0000256" key="2">
    <source>
        <dbReference type="SAM" id="SignalP"/>
    </source>
</evidence>
<dbReference type="GO" id="GO:0005737">
    <property type="term" value="C:cytoplasm"/>
    <property type="evidence" value="ECO:0007669"/>
    <property type="project" value="UniProtKB-ARBA"/>
</dbReference>
<protein>
    <submittedName>
        <fullName evidence="4">DJ-1 family protein</fullName>
    </submittedName>
</protein>
<dbReference type="GeneID" id="40308550"/>
<keyword evidence="1" id="KW-0677">Repeat</keyword>
<evidence type="ECO:0000313" key="5">
    <source>
        <dbReference type="Proteomes" id="UP000224006"/>
    </source>
</evidence>
<proteinExistence type="predicted"/>